<sequence length="132" mass="15927">MQVDIEKIYIPARIRKDIGDITPLKESLQRFGLLHPIIINRDFELIAGYRRLMAAKELGWKKIEVKVLSLEDEAQKTQLEIEENTTRKQLNLQEETDGYLLLNSLQNPSFFTRLKLWFKRLWKKIIRWFRKR</sequence>
<dbReference type="InterPro" id="IPR036086">
    <property type="entry name" value="ParB/Sulfiredoxin_sf"/>
</dbReference>
<dbReference type="PANTHER" id="PTHR33375:SF1">
    <property type="entry name" value="CHROMOSOME-PARTITIONING PROTEIN PARB-RELATED"/>
    <property type="match status" value="1"/>
</dbReference>
<evidence type="ECO:0000259" key="1">
    <source>
        <dbReference type="SMART" id="SM00470"/>
    </source>
</evidence>
<keyword evidence="3" id="KW-1185">Reference proteome</keyword>
<proteinExistence type="predicted"/>
<name>A0ABU9UAZ6_9SPIR</name>
<organism evidence="2 3">
    <name type="scientific">Rarispira pelagica</name>
    <dbReference type="NCBI Taxonomy" id="3141764"/>
    <lineage>
        <taxon>Bacteria</taxon>
        <taxon>Pseudomonadati</taxon>
        <taxon>Spirochaetota</taxon>
        <taxon>Spirochaetia</taxon>
        <taxon>Winmispirales</taxon>
        <taxon>Winmispiraceae</taxon>
        <taxon>Rarispira</taxon>
    </lineage>
</organism>
<dbReference type="Gene3D" id="3.90.1530.10">
    <property type="entry name" value="Conserved hypothetical protein from pyrococcus furiosus pfu- 392566-001, ParB domain"/>
    <property type="match status" value="1"/>
</dbReference>
<gene>
    <name evidence="2" type="ORF">WKV44_04705</name>
</gene>
<dbReference type="CDD" id="cd16410">
    <property type="entry name" value="ParB_N_like"/>
    <property type="match status" value="1"/>
</dbReference>
<comment type="caution">
    <text evidence="2">The sequence shown here is derived from an EMBL/GenBank/DDBJ whole genome shotgun (WGS) entry which is preliminary data.</text>
</comment>
<dbReference type="EMBL" id="JBCHKQ010000002">
    <property type="protein sequence ID" value="MEM5947839.1"/>
    <property type="molecule type" value="Genomic_DNA"/>
</dbReference>
<dbReference type="RefSeq" id="WP_420069288.1">
    <property type="nucleotide sequence ID" value="NZ_JBCHKQ010000002.1"/>
</dbReference>
<reference evidence="2 3" key="1">
    <citation type="submission" date="2024-03" db="EMBL/GenBank/DDBJ databases">
        <title>Ignisphaera cupida sp. nov., a hyperthermophilic hydrolytic archaeon from a hot spring of Kamchatka, and proposal of Ignisphaeraceae fam. nov.</title>
        <authorList>
            <person name="Podosokorskaya O.A."/>
            <person name="Elcheninov A.G."/>
            <person name="Maltseva A.I."/>
            <person name="Zayulina K.S."/>
            <person name="Novikov A."/>
            <person name="Merkel A.Y."/>
        </authorList>
    </citation>
    <scope>NUCLEOTIDE SEQUENCE [LARGE SCALE GENOMIC DNA]</scope>
    <source>
        <strain evidence="2 3">38H-sp</strain>
    </source>
</reference>
<dbReference type="Pfam" id="PF02195">
    <property type="entry name" value="ParB_N"/>
    <property type="match status" value="1"/>
</dbReference>
<feature type="domain" description="ParB-like N-terminal" evidence="1">
    <location>
        <begin position="1"/>
        <end position="85"/>
    </location>
</feature>
<accession>A0ABU9UAZ6</accession>
<dbReference type="PANTHER" id="PTHR33375">
    <property type="entry name" value="CHROMOSOME-PARTITIONING PROTEIN PARB-RELATED"/>
    <property type="match status" value="1"/>
</dbReference>
<protein>
    <submittedName>
        <fullName evidence="2">ParB N-terminal domain-containing protein</fullName>
    </submittedName>
</protein>
<dbReference type="SMART" id="SM00470">
    <property type="entry name" value="ParB"/>
    <property type="match status" value="1"/>
</dbReference>
<evidence type="ECO:0000313" key="3">
    <source>
        <dbReference type="Proteomes" id="UP001466331"/>
    </source>
</evidence>
<dbReference type="InterPro" id="IPR003115">
    <property type="entry name" value="ParB_N"/>
</dbReference>
<dbReference type="Proteomes" id="UP001466331">
    <property type="component" value="Unassembled WGS sequence"/>
</dbReference>
<evidence type="ECO:0000313" key="2">
    <source>
        <dbReference type="EMBL" id="MEM5947839.1"/>
    </source>
</evidence>
<dbReference type="InterPro" id="IPR050336">
    <property type="entry name" value="Chromosome_partition/occlusion"/>
</dbReference>
<dbReference type="SUPFAM" id="SSF110849">
    <property type="entry name" value="ParB/Sulfiredoxin"/>
    <property type="match status" value="1"/>
</dbReference>